<feature type="non-terminal residue" evidence="4">
    <location>
        <position position="518"/>
    </location>
</feature>
<feature type="signal peptide" evidence="3">
    <location>
        <begin position="1"/>
        <end position="19"/>
    </location>
</feature>
<keyword evidence="2" id="KW-1133">Transmembrane helix</keyword>
<feature type="compositionally biased region" description="Polar residues" evidence="1">
    <location>
        <begin position="189"/>
        <end position="207"/>
    </location>
</feature>
<evidence type="ECO:0000313" key="4">
    <source>
        <dbReference type="EMBL" id="KIJ58913.1"/>
    </source>
</evidence>
<gene>
    <name evidence="4" type="ORF">HYDPIDRAFT_119057</name>
</gene>
<evidence type="ECO:0000313" key="5">
    <source>
        <dbReference type="Proteomes" id="UP000053820"/>
    </source>
</evidence>
<evidence type="ECO:0000256" key="1">
    <source>
        <dbReference type="SAM" id="MobiDB-lite"/>
    </source>
</evidence>
<sequence length="518" mass="57590">MILLLLILAYAYHAQHSAASPTSILSNTISTNSSIALATYSNSTFIALADTSSAACNDIYTCRTLTNIVWSCLATIFACIWTAVHRNIPGPDQTWLGGVLEKAKVVVITLLAPEWVLAWAIRQFLKSWVLAKELEGYRVEKKVQEAWRLRKERLTMLLSKDSFDEQNVKIPAISTSVEEDGNSDKIPLIQSNQQPAGSARIQSSQKPAGSGENVMKRSLDAVLKLFRKSNRQWTTTHGFFVNMGGFHGYRDGKPVRPLGGDEVEELFRAGELIPPTETEIKGLGQADILSKGLTIIQTLWFIIQCTARRVDGLPITQLEVMTLAYTTITVAMYAFWWHKPLNVNCPVRVMVKSADPLVSRSSSKGTRLENIEDLFGILTGIWDANIDLKQERQIPTFYGGSWVAIWRLNAEIIADVIALFAAMVFGGIHMVAWSYAFPSTTEMLIWRASAIAIVVIPFSIPLLFALAIFANIFDYDFIAVALHAMIIPFGLLYIPARLLLLVVSFTTLRSLPLEAYQT</sequence>
<feature type="transmembrane region" description="Helical" evidence="2">
    <location>
        <begin position="478"/>
        <end position="503"/>
    </location>
</feature>
<feature type="chain" id="PRO_5002215566" evidence="3">
    <location>
        <begin position="20"/>
        <end position="518"/>
    </location>
</feature>
<feature type="region of interest" description="Disordered" evidence="1">
    <location>
        <begin position="176"/>
        <end position="212"/>
    </location>
</feature>
<dbReference type="Proteomes" id="UP000053820">
    <property type="component" value="Unassembled WGS sequence"/>
</dbReference>
<dbReference type="PANTHER" id="PTHR35043">
    <property type="entry name" value="TRANSCRIPTION FACTOR DOMAIN-CONTAINING PROTEIN"/>
    <property type="match status" value="1"/>
</dbReference>
<organism evidence="4 5">
    <name type="scientific">Hydnomerulius pinastri MD-312</name>
    <dbReference type="NCBI Taxonomy" id="994086"/>
    <lineage>
        <taxon>Eukaryota</taxon>
        <taxon>Fungi</taxon>
        <taxon>Dikarya</taxon>
        <taxon>Basidiomycota</taxon>
        <taxon>Agaricomycotina</taxon>
        <taxon>Agaricomycetes</taxon>
        <taxon>Agaricomycetidae</taxon>
        <taxon>Boletales</taxon>
        <taxon>Boletales incertae sedis</taxon>
        <taxon>Leucogyrophana</taxon>
    </lineage>
</organism>
<accession>A0A0C9VZI7</accession>
<dbReference type="HOGENOM" id="CLU_022883_6_1_1"/>
<keyword evidence="3" id="KW-0732">Signal</keyword>
<protein>
    <submittedName>
        <fullName evidence="4">Uncharacterized protein</fullName>
    </submittedName>
</protein>
<name>A0A0C9VZI7_9AGAM</name>
<evidence type="ECO:0000256" key="3">
    <source>
        <dbReference type="SAM" id="SignalP"/>
    </source>
</evidence>
<keyword evidence="2" id="KW-0812">Transmembrane</keyword>
<keyword evidence="2" id="KW-0472">Membrane</keyword>
<dbReference type="EMBL" id="KN839905">
    <property type="protein sequence ID" value="KIJ58913.1"/>
    <property type="molecule type" value="Genomic_DNA"/>
</dbReference>
<feature type="non-terminal residue" evidence="4">
    <location>
        <position position="1"/>
    </location>
</feature>
<dbReference type="OrthoDB" id="9451547at2759"/>
<dbReference type="PANTHER" id="PTHR35043:SF7">
    <property type="entry name" value="TRANSCRIPTION FACTOR DOMAIN-CONTAINING PROTEIN"/>
    <property type="match status" value="1"/>
</dbReference>
<dbReference type="AlphaFoldDB" id="A0A0C9VZI7"/>
<feature type="transmembrane region" description="Helical" evidence="2">
    <location>
        <begin position="416"/>
        <end position="436"/>
    </location>
</feature>
<feature type="transmembrane region" description="Helical" evidence="2">
    <location>
        <begin position="448"/>
        <end position="472"/>
    </location>
</feature>
<proteinExistence type="predicted"/>
<reference evidence="4 5" key="1">
    <citation type="submission" date="2014-04" db="EMBL/GenBank/DDBJ databases">
        <title>Evolutionary Origins and Diversification of the Mycorrhizal Mutualists.</title>
        <authorList>
            <consortium name="DOE Joint Genome Institute"/>
            <consortium name="Mycorrhizal Genomics Consortium"/>
            <person name="Kohler A."/>
            <person name="Kuo A."/>
            <person name="Nagy L.G."/>
            <person name="Floudas D."/>
            <person name="Copeland A."/>
            <person name="Barry K.W."/>
            <person name="Cichocki N."/>
            <person name="Veneault-Fourrey C."/>
            <person name="LaButti K."/>
            <person name="Lindquist E.A."/>
            <person name="Lipzen A."/>
            <person name="Lundell T."/>
            <person name="Morin E."/>
            <person name="Murat C."/>
            <person name="Riley R."/>
            <person name="Ohm R."/>
            <person name="Sun H."/>
            <person name="Tunlid A."/>
            <person name="Henrissat B."/>
            <person name="Grigoriev I.V."/>
            <person name="Hibbett D.S."/>
            <person name="Martin F."/>
        </authorList>
    </citation>
    <scope>NUCLEOTIDE SEQUENCE [LARGE SCALE GENOMIC DNA]</scope>
    <source>
        <strain evidence="4 5">MD-312</strain>
    </source>
</reference>
<keyword evidence="5" id="KW-1185">Reference proteome</keyword>
<evidence type="ECO:0000256" key="2">
    <source>
        <dbReference type="SAM" id="Phobius"/>
    </source>
</evidence>